<feature type="transmembrane region" description="Helical" evidence="1">
    <location>
        <begin position="291"/>
        <end position="309"/>
    </location>
</feature>
<sequence length="310" mass="36001">MSSTYNANLQLVVTDKFFSHEILISDFDEPIEVDGYVSLIPHDDIVAIAEFFLFLFNQSSLAHFGDLAMCESVTDGLPTCYWFDTRQHVCPFISFVFRLTKYGHHVSATEFDKNGYRLIIGAQGSSILNFAIRCSSYYSNRDNSKIAWEGASHNWFLEMSRYILAMESGNSKMNQLFDAMSNKACKVFNVMSTSLLVRVLAETPKETGTIQQFHFKDRMFTDFFWWSRLYSKIDLVASNNIYVDIIFMKSTILEDVQREKYNMMLIVNGIQESVPKLCTEMVLWKPLAHTYCWNLLLLFLYFLITFMMLT</sequence>
<keyword evidence="3" id="KW-1185">Reference proteome</keyword>
<keyword evidence="1" id="KW-1133">Transmembrane helix</keyword>
<reference evidence="2 3" key="1">
    <citation type="submission" date="2023-10" db="EMBL/GenBank/DDBJ databases">
        <title>Genome-Wide Identification Analysis in wild type Solanum Pinnatisectum Reveals Some Genes Defensing Phytophthora Infestans.</title>
        <authorList>
            <person name="Sun C."/>
        </authorList>
    </citation>
    <scope>NUCLEOTIDE SEQUENCE [LARGE SCALE GENOMIC DNA]</scope>
    <source>
        <strain evidence="2">LQN</strain>
        <tissue evidence="2">Leaf</tissue>
    </source>
</reference>
<name>A0AAV9KT57_9SOLN</name>
<dbReference type="Proteomes" id="UP001311915">
    <property type="component" value="Unassembled WGS sequence"/>
</dbReference>
<evidence type="ECO:0000313" key="2">
    <source>
        <dbReference type="EMBL" id="KAK4715595.1"/>
    </source>
</evidence>
<dbReference type="EMBL" id="JAWPEI010000009">
    <property type="protein sequence ID" value="KAK4715595.1"/>
    <property type="molecule type" value="Genomic_DNA"/>
</dbReference>
<accession>A0AAV9KT57</accession>
<comment type="caution">
    <text evidence="2">The sequence shown here is derived from an EMBL/GenBank/DDBJ whole genome shotgun (WGS) entry which is preliminary data.</text>
</comment>
<evidence type="ECO:0000256" key="1">
    <source>
        <dbReference type="SAM" id="Phobius"/>
    </source>
</evidence>
<dbReference type="AlphaFoldDB" id="A0AAV9KT57"/>
<keyword evidence="1" id="KW-0812">Transmembrane</keyword>
<keyword evidence="1" id="KW-0472">Membrane</keyword>
<evidence type="ECO:0000313" key="3">
    <source>
        <dbReference type="Proteomes" id="UP001311915"/>
    </source>
</evidence>
<gene>
    <name evidence="2" type="ORF">R3W88_013933</name>
</gene>
<organism evidence="2 3">
    <name type="scientific">Solanum pinnatisectum</name>
    <name type="common">tansyleaf nightshade</name>
    <dbReference type="NCBI Taxonomy" id="50273"/>
    <lineage>
        <taxon>Eukaryota</taxon>
        <taxon>Viridiplantae</taxon>
        <taxon>Streptophyta</taxon>
        <taxon>Embryophyta</taxon>
        <taxon>Tracheophyta</taxon>
        <taxon>Spermatophyta</taxon>
        <taxon>Magnoliopsida</taxon>
        <taxon>eudicotyledons</taxon>
        <taxon>Gunneridae</taxon>
        <taxon>Pentapetalae</taxon>
        <taxon>asterids</taxon>
        <taxon>lamiids</taxon>
        <taxon>Solanales</taxon>
        <taxon>Solanaceae</taxon>
        <taxon>Solanoideae</taxon>
        <taxon>Solaneae</taxon>
        <taxon>Solanum</taxon>
    </lineage>
</organism>
<proteinExistence type="predicted"/>
<protein>
    <submittedName>
        <fullName evidence="2">Uncharacterized protein</fullName>
    </submittedName>
</protein>